<name>A0AAV7Y2W2_9EUKA</name>
<reference evidence="1" key="1">
    <citation type="submission" date="2022-08" db="EMBL/GenBank/DDBJ databases">
        <title>Novel sulphate-reducing endosymbionts in the free-living metamonad Anaeramoeba.</title>
        <authorList>
            <person name="Jerlstrom-Hultqvist J."/>
            <person name="Cepicka I."/>
            <person name="Gallot-Lavallee L."/>
            <person name="Salas-Leiva D."/>
            <person name="Curtis B.A."/>
            <person name="Zahonova K."/>
            <person name="Pipaliya S."/>
            <person name="Dacks J."/>
            <person name="Roger A.J."/>
        </authorList>
    </citation>
    <scope>NUCLEOTIDE SEQUENCE</scope>
    <source>
        <strain evidence="1">Busselton2</strain>
    </source>
</reference>
<dbReference type="AlphaFoldDB" id="A0AAV7Y2W2"/>
<sequence length="123" mass="14457">MDLDSIIQKTRSNEGREQVFQKGELLQVTKRINTSLTSKLSEIPSKLFRTIRNSCVNMTENQDLLRKQLDLKLLLSIFRTALLENSKVKTNLYFVLQFIANYIVQNKANQTQIWELFFPDLFK</sequence>
<protein>
    <submittedName>
        <fullName evidence="1">Ataxin-10</fullName>
    </submittedName>
</protein>
<comment type="caution">
    <text evidence="1">The sequence shown here is derived from an EMBL/GenBank/DDBJ whole genome shotgun (WGS) entry which is preliminary data.</text>
</comment>
<dbReference type="Proteomes" id="UP001146793">
    <property type="component" value="Unassembled WGS sequence"/>
</dbReference>
<dbReference type="PANTHER" id="PTHR13255:SF0">
    <property type="entry name" value="ATAXIN-10"/>
    <property type="match status" value="1"/>
</dbReference>
<dbReference type="GO" id="GO:0005829">
    <property type="term" value="C:cytosol"/>
    <property type="evidence" value="ECO:0007669"/>
    <property type="project" value="TreeGrafter"/>
</dbReference>
<dbReference type="EMBL" id="JANTQA010000075">
    <property type="protein sequence ID" value="KAJ3424198.1"/>
    <property type="molecule type" value="Genomic_DNA"/>
</dbReference>
<accession>A0AAV7Y2W2</accession>
<organism evidence="1 2">
    <name type="scientific">Anaeramoeba flamelloides</name>
    <dbReference type="NCBI Taxonomy" id="1746091"/>
    <lineage>
        <taxon>Eukaryota</taxon>
        <taxon>Metamonada</taxon>
        <taxon>Anaeramoebidae</taxon>
        <taxon>Anaeramoeba</taxon>
    </lineage>
</organism>
<evidence type="ECO:0000313" key="1">
    <source>
        <dbReference type="EMBL" id="KAJ3424198.1"/>
    </source>
</evidence>
<evidence type="ECO:0000313" key="2">
    <source>
        <dbReference type="Proteomes" id="UP001146793"/>
    </source>
</evidence>
<dbReference type="InterPro" id="IPR051374">
    <property type="entry name" value="Ataxin-10/CTR86_families"/>
</dbReference>
<proteinExistence type="predicted"/>
<gene>
    <name evidence="1" type="ORF">M0812_29833</name>
</gene>
<dbReference type="PANTHER" id="PTHR13255">
    <property type="entry name" value="ATAXIN-10"/>
    <property type="match status" value="1"/>
</dbReference>